<gene>
    <name evidence="1" type="ORF">JKL49_25170</name>
</gene>
<reference evidence="1" key="1">
    <citation type="submission" date="2021-01" db="EMBL/GenBank/DDBJ databases">
        <title>Genome sequence of Phenylobacterium sp. 20VBR1 isolated from a valley glaceir, Ny-Alesund, Svalbard.</title>
        <authorList>
            <person name="Thomas F.A."/>
            <person name="Krishnan K.P."/>
            <person name="Sinha R.K."/>
        </authorList>
    </citation>
    <scope>NUCLEOTIDE SEQUENCE</scope>
    <source>
        <strain evidence="1">20VBR1</strain>
    </source>
</reference>
<proteinExistence type="predicted"/>
<accession>A0A974P2V9</accession>
<sequence>MATSNIFEDPFDLGGWPPRLSLEEIAAMRAHPNFRAAFLAAERTAQPALNLGPLRSLFKDRGSQTIGTLAMCLYDTEEGLTAGRLTRMCVESGTCSAGRVESYLALMRQRGALIPLAKTSGLSVRYGFSEDYVSWYRDYLRHGLLALALVDPRPPRCCR</sequence>
<name>A0A974P2V9_9CAUL</name>
<organism evidence="1">
    <name type="scientific">Phenylobacterium glaciei</name>
    <dbReference type="NCBI Taxonomy" id="2803784"/>
    <lineage>
        <taxon>Bacteria</taxon>
        <taxon>Pseudomonadati</taxon>
        <taxon>Pseudomonadota</taxon>
        <taxon>Alphaproteobacteria</taxon>
        <taxon>Caulobacterales</taxon>
        <taxon>Caulobacteraceae</taxon>
        <taxon>Phenylobacterium</taxon>
    </lineage>
</organism>
<protein>
    <submittedName>
        <fullName evidence="1">Uncharacterized protein</fullName>
    </submittedName>
</protein>
<dbReference type="AlphaFoldDB" id="A0A974P2V9"/>
<dbReference type="EMBL" id="CP068570">
    <property type="protein sequence ID" value="QQZ49947.1"/>
    <property type="molecule type" value="Genomic_DNA"/>
</dbReference>
<evidence type="ECO:0000313" key="1">
    <source>
        <dbReference type="EMBL" id="QQZ49947.1"/>
    </source>
</evidence>